<reference evidence="2 3" key="1">
    <citation type="submission" date="2019-05" db="EMBL/GenBank/DDBJ databases">
        <title>Pseudorhodobacter turbinis sp. nov., isolated from the gut of the Korean turban shell.</title>
        <authorList>
            <person name="Jeong Y.-S."/>
            <person name="Kang W.-R."/>
            <person name="Bae J.-W."/>
        </authorList>
    </citation>
    <scope>NUCLEOTIDE SEQUENCE [LARGE SCALE GENOMIC DNA]</scope>
    <source>
        <strain evidence="2 3">S12M18</strain>
        <plasmid evidence="2 3">unnamed1</plasmid>
    </source>
</reference>
<feature type="transmembrane region" description="Helical" evidence="1">
    <location>
        <begin position="282"/>
        <end position="300"/>
    </location>
</feature>
<sequence length="473" mass="49957">MPSTTARLVTLQRALLLGVMTSALVLIFVPSQVVTSLGVGMLLGFLALSCRQFRFGTWVPVLMSLCAAVAAMVTHVAADVLWHAVDRMLFLAALIAMLGTLRSAAALAPEVRQAGEFVTNQPASRRYLAMTFGGHLFGVLINFGGLALLLDIAKQSMDRDAASNIPPEVKEARVRRMTLAVIRGFSLISLWSPFGFATNAILIAVPGISYVQFGPIGLAMSFVLMAIGWALDRHEGRQFRNLGLQTPSPPPRSWMGAVLLLGHVLILGAAVFISHAVTPLSFQQALIVIVPCYAVLWAAAATRRDPKGAMGGVGEAARASWLRLSNMGPEVGVFASAGFLAVVFLALIPTEALRETIIHWGLSPVSYALGLSLSVFALAMVGVNPIISASILGAIAAQLAMPGLSNTAIALAITGGWAAVIGLSPFISTLAITSAIIGRRPEQIGPVWNGRYCISVLLVWLVFLAGLMLSGMI</sequence>
<keyword evidence="2" id="KW-0614">Plasmid</keyword>
<feature type="transmembrane region" description="Helical" evidence="1">
    <location>
        <begin position="210"/>
        <end position="232"/>
    </location>
</feature>
<evidence type="ECO:0000256" key="1">
    <source>
        <dbReference type="SAM" id="Phobius"/>
    </source>
</evidence>
<keyword evidence="1" id="KW-0472">Membrane</keyword>
<evidence type="ECO:0000313" key="2">
    <source>
        <dbReference type="EMBL" id="QCO57744.1"/>
    </source>
</evidence>
<dbReference type="Proteomes" id="UP000298631">
    <property type="component" value="Plasmid unnamed1"/>
</dbReference>
<feature type="transmembrane region" description="Helical" evidence="1">
    <location>
        <begin position="58"/>
        <end position="82"/>
    </location>
</feature>
<gene>
    <name evidence="2" type="ORF">EOK75_18835</name>
</gene>
<keyword evidence="1" id="KW-0812">Transmembrane</keyword>
<dbReference type="OrthoDB" id="7832851at2"/>
<keyword evidence="3" id="KW-1185">Reference proteome</keyword>
<proteinExistence type="predicted"/>
<name>A0A4V1E1D4_9RHOB</name>
<feature type="transmembrane region" description="Helical" evidence="1">
    <location>
        <begin position="180"/>
        <end position="204"/>
    </location>
</feature>
<evidence type="ECO:0000313" key="3">
    <source>
        <dbReference type="Proteomes" id="UP000298631"/>
    </source>
</evidence>
<feature type="transmembrane region" description="Helical" evidence="1">
    <location>
        <begin position="368"/>
        <end position="397"/>
    </location>
</feature>
<dbReference type="RefSeq" id="WP_137195552.1">
    <property type="nucleotide sequence ID" value="NZ_CP039965.1"/>
</dbReference>
<feature type="transmembrane region" description="Helical" evidence="1">
    <location>
        <begin position="15"/>
        <end position="46"/>
    </location>
</feature>
<feature type="transmembrane region" description="Helical" evidence="1">
    <location>
        <begin position="331"/>
        <end position="348"/>
    </location>
</feature>
<feature type="transmembrane region" description="Helical" evidence="1">
    <location>
        <begin position="449"/>
        <end position="469"/>
    </location>
</feature>
<organism evidence="2 3">
    <name type="scientific">Pseudorhodobacter turbinis</name>
    <dbReference type="NCBI Taxonomy" id="2500533"/>
    <lineage>
        <taxon>Bacteria</taxon>
        <taxon>Pseudomonadati</taxon>
        <taxon>Pseudomonadota</taxon>
        <taxon>Alphaproteobacteria</taxon>
        <taxon>Rhodobacterales</taxon>
        <taxon>Paracoccaceae</taxon>
        <taxon>Pseudorhodobacter</taxon>
    </lineage>
</organism>
<feature type="transmembrane region" description="Helical" evidence="1">
    <location>
        <begin position="89"/>
        <end position="107"/>
    </location>
</feature>
<protein>
    <recommendedName>
        <fullName evidence="4">H+/citrate symporter</fullName>
    </recommendedName>
</protein>
<feature type="transmembrane region" description="Helical" evidence="1">
    <location>
        <begin position="409"/>
        <end position="437"/>
    </location>
</feature>
<evidence type="ECO:0008006" key="4">
    <source>
        <dbReference type="Google" id="ProtNLM"/>
    </source>
</evidence>
<geneLocation type="plasmid" evidence="2 3">
    <name>unnamed1</name>
</geneLocation>
<dbReference type="AlphaFoldDB" id="A0A4V1E1D4"/>
<dbReference type="KEGG" id="pseb:EOK75_18835"/>
<keyword evidence="1" id="KW-1133">Transmembrane helix</keyword>
<accession>A0A4V1E1D4</accession>
<feature type="transmembrane region" description="Helical" evidence="1">
    <location>
        <begin position="127"/>
        <end position="150"/>
    </location>
</feature>
<feature type="transmembrane region" description="Helical" evidence="1">
    <location>
        <begin position="253"/>
        <end position="276"/>
    </location>
</feature>
<dbReference type="EMBL" id="CP039965">
    <property type="protein sequence ID" value="QCO57744.1"/>
    <property type="molecule type" value="Genomic_DNA"/>
</dbReference>